<accession>A0A183GWZ2</accession>
<dbReference type="EMBL" id="UZAH01042515">
    <property type="protein sequence ID" value="VDP61898.1"/>
    <property type="molecule type" value="Genomic_DNA"/>
</dbReference>
<organism evidence="3 4">
    <name type="scientific">Heligmosomoides polygyrus</name>
    <name type="common">Parasitic roundworm</name>
    <dbReference type="NCBI Taxonomy" id="6339"/>
    <lineage>
        <taxon>Eukaryota</taxon>
        <taxon>Metazoa</taxon>
        <taxon>Ecdysozoa</taxon>
        <taxon>Nematoda</taxon>
        <taxon>Chromadorea</taxon>
        <taxon>Rhabditida</taxon>
        <taxon>Rhabditina</taxon>
        <taxon>Rhabditomorpha</taxon>
        <taxon>Strongyloidea</taxon>
        <taxon>Heligmosomidae</taxon>
        <taxon>Heligmosomoides</taxon>
    </lineage>
</organism>
<accession>A0A3P8FQ75</accession>
<dbReference type="WBParaSite" id="HPBE_0002721201-mRNA-1">
    <property type="protein sequence ID" value="HPBE_0002721201-mRNA-1"/>
    <property type="gene ID" value="HPBE_0002721201"/>
</dbReference>
<dbReference type="Proteomes" id="UP000050761">
    <property type="component" value="Unassembled WGS sequence"/>
</dbReference>
<dbReference type="AlphaFoldDB" id="A0A183GWZ2"/>
<proteinExistence type="predicted"/>
<reference evidence="4" key="2">
    <citation type="submission" date="2019-09" db="UniProtKB">
        <authorList>
            <consortium name="WormBaseParasite"/>
        </authorList>
    </citation>
    <scope>IDENTIFICATION</scope>
</reference>
<keyword evidence="3" id="KW-1185">Reference proteome</keyword>
<evidence type="ECO:0000256" key="1">
    <source>
        <dbReference type="SAM" id="MobiDB-lite"/>
    </source>
</evidence>
<evidence type="ECO:0000313" key="3">
    <source>
        <dbReference type="Proteomes" id="UP000050761"/>
    </source>
</evidence>
<gene>
    <name evidence="2" type="ORF">HPBE_LOCUS27211</name>
</gene>
<evidence type="ECO:0000313" key="2">
    <source>
        <dbReference type="EMBL" id="VDP61898.1"/>
    </source>
</evidence>
<sequence length="52" mass="5984">MDNNEEFFVATAEQARLNDLKNELKEEPVEQSFEDMGSNGDAHVKENKEEKV</sequence>
<feature type="compositionally biased region" description="Basic and acidic residues" evidence="1">
    <location>
        <begin position="42"/>
        <end position="52"/>
    </location>
</feature>
<protein>
    <submittedName>
        <fullName evidence="4">Nucleotide exchange factor GrpE</fullName>
    </submittedName>
</protein>
<feature type="region of interest" description="Disordered" evidence="1">
    <location>
        <begin position="27"/>
        <end position="52"/>
    </location>
</feature>
<reference evidence="2 3" key="1">
    <citation type="submission" date="2018-11" db="EMBL/GenBank/DDBJ databases">
        <authorList>
            <consortium name="Pathogen Informatics"/>
        </authorList>
    </citation>
    <scope>NUCLEOTIDE SEQUENCE [LARGE SCALE GENOMIC DNA]</scope>
</reference>
<name>A0A183GWZ2_HELPZ</name>
<evidence type="ECO:0000313" key="4">
    <source>
        <dbReference type="WBParaSite" id="HPBE_0002721201-mRNA-1"/>
    </source>
</evidence>